<feature type="compositionally biased region" description="Low complexity" evidence="9">
    <location>
        <begin position="386"/>
        <end position="403"/>
    </location>
</feature>
<feature type="domain" description="BRCT" evidence="13">
    <location>
        <begin position="119"/>
        <end position="201"/>
    </location>
</feature>
<feature type="region of interest" description="Disordered" evidence="9">
    <location>
        <begin position="426"/>
        <end position="538"/>
    </location>
</feature>
<dbReference type="GO" id="GO:0007095">
    <property type="term" value="P:mitotic G2 DNA damage checkpoint signaling"/>
    <property type="evidence" value="ECO:0007669"/>
    <property type="project" value="InterPro"/>
</dbReference>
<comment type="similarity">
    <text evidence="8">Belongs to the Nibrin family.</text>
</comment>
<dbReference type="Gene3D" id="3.40.50.10190">
    <property type="entry name" value="BRCT domain"/>
    <property type="match status" value="1"/>
</dbReference>
<dbReference type="Pfam" id="PF16770">
    <property type="entry name" value="RTT107_BRCT_5"/>
    <property type="match status" value="1"/>
</dbReference>
<name>A0AAW0XAJ8_CHEQU</name>
<dbReference type="Gene3D" id="2.60.200.20">
    <property type="match status" value="1"/>
</dbReference>
<dbReference type="InterPro" id="IPR036420">
    <property type="entry name" value="BRCT_dom_sf"/>
</dbReference>
<comment type="subcellular location">
    <subcellularLocation>
        <location evidence="2">Chromosome</location>
    </subcellularLocation>
    <subcellularLocation>
        <location evidence="1">Nucleus</location>
    </subcellularLocation>
</comment>
<feature type="region of interest" description="Disordered" evidence="9">
    <location>
        <begin position="652"/>
        <end position="748"/>
    </location>
</feature>
<dbReference type="Pfam" id="PF16508">
    <property type="entry name" value="NIBRIN_BRCT_II"/>
    <property type="match status" value="1"/>
</dbReference>
<evidence type="ECO:0000256" key="8">
    <source>
        <dbReference type="ARBA" id="ARBA00044757"/>
    </source>
</evidence>
<keyword evidence="5" id="KW-0234">DNA repair</keyword>
<evidence type="ECO:0000256" key="2">
    <source>
        <dbReference type="ARBA" id="ARBA00004286"/>
    </source>
</evidence>
<evidence type="ECO:0000256" key="7">
    <source>
        <dbReference type="ARBA" id="ARBA00023306"/>
    </source>
</evidence>
<evidence type="ECO:0000313" key="14">
    <source>
        <dbReference type="EMBL" id="KAK8741401.1"/>
    </source>
</evidence>
<dbReference type="Pfam" id="PF08599">
    <property type="entry name" value="Nbs1_C"/>
    <property type="match status" value="1"/>
</dbReference>
<dbReference type="CDD" id="cd17741">
    <property type="entry name" value="BRCT_nibrin"/>
    <property type="match status" value="1"/>
</dbReference>
<dbReference type="GO" id="GO:0000724">
    <property type="term" value="P:double-strand break repair via homologous recombination"/>
    <property type="evidence" value="ECO:0007669"/>
    <property type="project" value="TreeGrafter"/>
</dbReference>
<feature type="domain" description="Nibrin second BRCT" evidence="12">
    <location>
        <begin position="221"/>
        <end position="323"/>
    </location>
</feature>
<dbReference type="SUPFAM" id="SSF52113">
    <property type="entry name" value="BRCT domain"/>
    <property type="match status" value="1"/>
</dbReference>
<dbReference type="InterPro" id="IPR013908">
    <property type="entry name" value="Nibrin_C"/>
</dbReference>
<evidence type="ECO:0000256" key="3">
    <source>
        <dbReference type="ARBA" id="ARBA00022454"/>
    </source>
</evidence>
<comment type="caution">
    <text evidence="14">The sequence shown here is derived from an EMBL/GenBank/DDBJ whole genome shotgun (WGS) entry which is preliminary data.</text>
</comment>
<evidence type="ECO:0000256" key="9">
    <source>
        <dbReference type="SAM" id="MobiDB-lite"/>
    </source>
</evidence>
<sequence length="921" mass="101923">MWVLEKDGTPPDEIHFLYCGTLLLVTRREGHILLQGDVSISRQHAAIFITHSIENLKNIQVLPKVELTDLGAKYGTYMNEGIESQQKLLLNSKTELNNGDQLKFGMLTNLWRLVYRPLIVTTSTLQLASRDVLTDALLKLGGHLVDEWSNACLYLVMTNITFTVKVVCALAAGRYIVTPEFFTKLLDAVINKTSHPNPAEYNPPLKEMTINSGKVSFVPDERRKTLFSGCTFLFSSEKQLKRMAQAIALAGGSAEKLNEENYKMLVSNNYLLVKIRAEKSSSSKNDLYNTAEQLLSDNRLRAIPESDIGLAILYMDTSGHCNPAFKVSSILRPGGSSASEITEGLQIYATETQDTEENPVSWTGTRVVPETGQSSASRRPSCTAATSNCSPVSSNTSTSTSTNVTFLPTLGQSLPSLTGIEDKENFLNSTKKRSRPVNGEDTAPSSKRISIHYPDQIHQDHPDPTQPMESQIDCNDSQSNSQVTALKFEPQHCSTQKNKTTTPATSSSDGHPSEANKTSRIAPTDMPSTSGESLDKSIGCTGVRSIPFEPYTLPSLKTDTLYHDDMSTQQFVPVKDEPLTAEADESLLDVTDCHPEKRRAEEQMNLLNKNDDSLWHGGKKRKIGNENNGLTKTERSLINNNQRTNTFVHSVKQEQAEEDNLFDLPTTSERVQRRRAGSQSAAAANSTTVNVREHIPDDELFALPTSSRSERRRRQLDQKAEDTRAPQEGNRSEPAKATQAPINNPCRGSVEQKQKIVIVSNEGDFISKKSISIKRSPSELEAAAQTGMPLPGVIKHGDVAELSGAMEKSLVVVEVASLVRRNNRISAETSLNQNFGGLQNYKRFRKNINEITSLPRIIGGRDLVAHDVAENPLRDAWFSQHQDVTIVLEERTTRNAIGSNFADDELFDLPGISRNRSRVRK</sequence>
<dbReference type="SUPFAM" id="SSF49879">
    <property type="entry name" value="SMAD/FHA domain"/>
    <property type="match status" value="1"/>
</dbReference>
<feature type="domain" description="FHA" evidence="10">
    <location>
        <begin position="31"/>
        <end position="105"/>
    </location>
</feature>
<evidence type="ECO:0000256" key="4">
    <source>
        <dbReference type="ARBA" id="ARBA00022763"/>
    </source>
</evidence>
<dbReference type="InterPro" id="IPR032429">
    <property type="entry name" value="Nibrin_BRCT2"/>
</dbReference>
<feature type="domain" description="Nibrin C-terminal" evidence="11">
    <location>
        <begin position="839"/>
        <end position="883"/>
    </location>
</feature>
<evidence type="ECO:0000259" key="10">
    <source>
        <dbReference type="Pfam" id="PF00498"/>
    </source>
</evidence>
<dbReference type="GO" id="GO:0005694">
    <property type="term" value="C:chromosome"/>
    <property type="evidence" value="ECO:0007669"/>
    <property type="project" value="UniProtKB-SubCell"/>
</dbReference>
<dbReference type="PANTHER" id="PTHR12162:SF0">
    <property type="entry name" value="NIBRIN"/>
    <property type="match status" value="1"/>
</dbReference>
<dbReference type="InterPro" id="IPR043014">
    <property type="entry name" value="Nibrin_BRCT2_sf"/>
</dbReference>
<feature type="region of interest" description="Disordered" evidence="9">
    <location>
        <begin position="354"/>
        <end position="403"/>
    </location>
</feature>
<dbReference type="EMBL" id="JARKIK010000030">
    <property type="protein sequence ID" value="KAK8741401.1"/>
    <property type="molecule type" value="Genomic_DNA"/>
</dbReference>
<dbReference type="PANTHER" id="PTHR12162">
    <property type="entry name" value="NIBRIN-RELATED"/>
    <property type="match status" value="1"/>
</dbReference>
<keyword evidence="7" id="KW-0131">Cell cycle</keyword>
<dbReference type="InterPro" id="IPR008984">
    <property type="entry name" value="SMAD_FHA_dom_sf"/>
</dbReference>
<reference evidence="14 15" key="1">
    <citation type="journal article" date="2024" name="BMC Genomics">
        <title>Genome assembly of redclaw crayfish (Cherax quadricarinatus) provides insights into its immune adaptation and hypoxia tolerance.</title>
        <authorList>
            <person name="Liu Z."/>
            <person name="Zheng J."/>
            <person name="Li H."/>
            <person name="Fang K."/>
            <person name="Wang S."/>
            <person name="He J."/>
            <person name="Zhou D."/>
            <person name="Weng S."/>
            <person name="Chi M."/>
            <person name="Gu Z."/>
            <person name="He J."/>
            <person name="Li F."/>
            <person name="Wang M."/>
        </authorList>
    </citation>
    <scope>NUCLEOTIDE SEQUENCE [LARGE SCALE GENOMIC DNA]</scope>
    <source>
        <strain evidence="14">ZL_2023a</strain>
    </source>
</reference>
<proteinExistence type="inferred from homology"/>
<evidence type="ECO:0000256" key="6">
    <source>
        <dbReference type="ARBA" id="ARBA00023242"/>
    </source>
</evidence>
<evidence type="ECO:0000313" key="15">
    <source>
        <dbReference type="Proteomes" id="UP001445076"/>
    </source>
</evidence>
<dbReference type="CDD" id="cd22667">
    <property type="entry name" value="FHA_NBN"/>
    <property type="match status" value="1"/>
</dbReference>
<dbReference type="Gene3D" id="3.40.50.10980">
    <property type="entry name" value="Nibrin, BRCT2 domain"/>
    <property type="match status" value="1"/>
</dbReference>
<dbReference type="GO" id="GO:0003684">
    <property type="term" value="F:damaged DNA binding"/>
    <property type="evidence" value="ECO:0007669"/>
    <property type="project" value="TreeGrafter"/>
</dbReference>
<dbReference type="Pfam" id="PF00498">
    <property type="entry name" value="FHA"/>
    <property type="match status" value="1"/>
</dbReference>
<dbReference type="AlphaFoldDB" id="A0AAW0XAJ8"/>
<dbReference type="Proteomes" id="UP001445076">
    <property type="component" value="Unassembled WGS sequence"/>
</dbReference>
<keyword evidence="6" id="KW-0539">Nucleus</keyword>
<evidence type="ECO:0000259" key="13">
    <source>
        <dbReference type="Pfam" id="PF16770"/>
    </source>
</evidence>
<keyword evidence="3" id="KW-0158">Chromosome</keyword>
<feature type="compositionally biased region" description="Low complexity" evidence="9">
    <location>
        <begin position="677"/>
        <end position="690"/>
    </location>
</feature>
<dbReference type="InterPro" id="IPR000253">
    <property type="entry name" value="FHA_dom"/>
</dbReference>
<evidence type="ECO:0000256" key="1">
    <source>
        <dbReference type="ARBA" id="ARBA00004123"/>
    </source>
</evidence>
<dbReference type="GO" id="GO:0030870">
    <property type="term" value="C:Mre11 complex"/>
    <property type="evidence" value="ECO:0007669"/>
    <property type="project" value="InterPro"/>
</dbReference>
<dbReference type="InterPro" id="IPR040227">
    <property type="entry name" value="Nibrin-rel"/>
</dbReference>
<dbReference type="InterPro" id="IPR001357">
    <property type="entry name" value="BRCT_dom"/>
</dbReference>
<evidence type="ECO:0000259" key="11">
    <source>
        <dbReference type="Pfam" id="PF08599"/>
    </source>
</evidence>
<feature type="compositionally biased region" description="Polar residues" evidence="9">
    <location>
        <begin position="371"/>
        <end position="385"/>
    </location>
</feature>
<organism evidence="14 15">
    <name type="scientific">Cherax quadricarinatus</name>
    <name type="common">Australian red claw crayfish</name>
    <dbReference type="NCBI Taxonomy" id="27406"/>
    <lineage>
        <taxon>Eukaryota</taxon>
        <taxon>Metazoa</taxon>
        <taxon>Ecdysozoa</taxon>
        <taxon>Arthropoda</taxon>
        <taxon>Crustacea</taxon>
        <taxon>Multicrustacea</taxon>
        <taxon>Malacostraca</taxon>
        <taxon>Eumalacostraca</taxon>
        <taxon>Eucarida</taxon>
        <taxon>Decapoda</taxon>
        <taxon>Pleocyemata</taxon>
        <taxon>Astacidea</taxon>
        <taxon>Parastacoidea</taxon>
        <taxon>Parastacidae</taxon>
        <taxon>Cherax</taxon>
    </lineage>
</organism>
<evidence type="ECO:0000259" key="12">
    <source>
        <dbReference type="Pfam" id="PF16508"/>
    </source>
</evidence>
<feature type="compositionally biased region" description="Basic and acidic residues" evidence="9">
    <location>
        <begin position="715"/>
        <end position="734"/>
    </location>
</feature>
<evidence type="ECO:0008006" key="16">
    <source>
        <dbReference type="Google" id="ProtNLM"/>
    </source>
</evidence>
<feature type="compositionally biased region" description="Polar residues" evidence="9">
    <location>
        <begin position="492"/>
        <end position="532"/>
    </location>
</feature>
<feature type="compositionally biased region" description="Polar residues" evidence="9">
    <location>
        <begin position="467"/>
        <end position="484"/>
    </location>
</feature>
<protein>
    <recommendedName>
        <fullName evidence="16">Nibrin</fullName>
    </recommendedName>
</protein>
<dbReference type="FunFam" id="3.40.50.10980:FF:000001">
    <property type="entry name" value="Nibrin"/>
    <property type="match status" value="1"/>
</dbReference>
<gene>
    <name evidence="14" type="ORF">OTU49_002202</name>
</gene>
<accession>A0AAW0XAJ8</accession>
<evidence type="ECO:0000256" key="5">
    <source>
        <dbReference type="ARBA" id="ARBA00023204"/>
    </source>
</evidence>
<keyword evidence="15" id="KW-1185">Reference proteome</keyword>
<keyword evidence="4" id="KW-0227">DNA damage</keyword>